<dbReference type="InterPro" id="IPR013761">
    <property type="entry name" value="SAM/pointed_sf"/>
</dbReference>
<evidence type="ECO:0000256" key="3">
    <source>
        <dbReference type="ARBA" id="ARBA00022701"/>
    </source>
</evidence>
<dbReference type="PANTHER" id="PTHR47971">
    <property type="entry name" value="KINESIN-RELATED PROTEIN 6"/>
    <property type="match status" value="1"/>
</dbReference>
<gene>
    <name evidence="8" type="ORF">EGYM00163_LOCUS17964</name>
</gene>
<organism evidence="8">
    <name type="scientific">Eutreptiella gymnastica</name>
    <dbReference type="NCBI Taxonomy" id="73025"/>
    <lineage>
        <taxon>Eukaryota</taxon>
        <taxon>Discoba</taxon>
        <taxon>Euglenozoa</taxon>
        <taxon>Euglenida</taxon>
        <taxon>Spirocuta</taxon>
        <taxon>Euglenophyceae</taxon>
        <taxon>Eutreptiales</taxon>
        <taxon>Eutreptiaceae</taxon>
        <taxon>Eutreptiella</taxon>
    </lineage>
</organism>
<comment type="similarity">
    <text evidence="6">Belongs to the TRAFAC class myosin-kinesin ATPase superfamily. Kinesin family.</text>
</comment>
<reference evidence="8" key="1">
    <citation type="submission" date="2021-01" db="EMBL/GenBank/DDBJ databases">
        <authorList>
            <person name="Corre E."/>
            <person name="Pelletier E."/>
            <person name="Niang G."/>
            <person name="Scheremetjew M."/>
            <person name="Finn R."/>
            <person name="Kale V."/>
            <person name="Holt S."/>
            <person name="Cochrane G."/>
            <person name="Meng A."/>
            <person name="Brown T."/>
            <person name="Cohen L."/>
        </authorList>
    </citation>
    <scope>NUCLEOTIDE SEQUENCE</scope>
    <source>
        <strain evidence="8">CCMP1594</strain>
    </source>
</reference>
<keyword evidence="5" id="KW-0206">Cytoskeleton</keyword>
<dbReference type="Pfam" id="PF00225">
    <property type="entry name" value="Kinesin"/>
    <property type="match status" value="1"/>
</dbReference>
<sequence>MWGRSPGPTQDFAAGIHQYNSGQWRPLHRKPAPLQQTAPKRLRVCVRKRPLLTAEVQDAEYDMLTAANPKCIVVHKCNTHASKCNTISHHEFYCDHVFDASCSNSNVYTTAAAPLVSAAVAGEPATLFVSGEPKSGKSHTWNAAVRSATEAMFEALPTGTKLKVSCWEVLTGQCYDLLNNRQQLEMAEHALGYGDVIPALMGVVECSLRSPLEVLKLVEVGQKSRTASPMTSHFVLRVTVPGHSAGGAAQKYDCTTGGCLTFVELGMNFNAQGPGGPHLEDDGPVAALALWARPPNAGVACTAHLPSLALFTDPRATGVLLTCVAPTPSTTVATLGMLGWTVQLAGTAAHVMVYEQDVPHGLAMQIQGPALKSLPVRWDAGGMQQVAAVPSALDSKGALPMGARSSLCLGGVALKGNIQPAPVQRGVDHGPAKWSQEEVQEWLQEVSGGRTILYNTSGLELLKLPEAKFVQASRGNLSVGAMVYRALQEQCRTAAEDIALKPIVHPRRR</sequence>
<dbReference type="SUPFAM" id="SSF52540">
    <property type="entry name" value="P-loop containing nucleoside triphosphate hydrolases"/>
    <property type="match status" value="1"/>
</dbReference>
<dbReference type="GO" id="GO:0003777">
    <property type="term" value="F:microtubule motor activity"/>
    <property type="evidence" value="ECO:0007669"/>
    <property type="project" value="InterPro"/>
</dbReference>
<dbReference type="InterPro" id="IPR001752">
    <property type="entry name" value="Kinesin_motor_dom"/>
</dbReference>
<keyword evidence="6" id="KW-0067">ATP-binding</keyword>
<keyword evidence="3" id="KW-0493">Microtubule</keyword>
<dbReference type="InterPro" id="IPR027417">
    <property type="entry name" value="P-loop_NTPase"/>
</dbReference>
<evidence type="ECO:0000256" key="6">
    <source>
        <dbReference type="PROSITE-ProRule" id="PRU00283"/>
    </source>
</evidence>
<feature type="binding site" evidence="6">
    <location>
        <begin position="131"/>
        <end position="138"/>
    </location>
    <ligand>
        <name>ATP</name>
        <dbReference type="ChEBI" id="CHEBI:30616"/>
    </ligand>
</feature>
<dbReference type="Gene3D" id="1.10.150.50">
    <property type="entry name" value="Transcription Factor, Ets-1"/>
    <property type="match status" value="1"/>
</dbReference>
<dbReference type="InterPro" id="IPR036961">
    <property type="entry name" value="Kinesin_motor_dom_sf"/>
</dbReference>
<dbReference type="SMART" id="SM00129">
    <property type="entry name" value="KISc"/>
    <property type="match status" value="1"/>
</dbReference>
<dbReference type="GO" id="GO:0005524">
    <property type="term" value="F:ATP binding"/>
    <property type="evidence" value="ECO:0007669"/>
    <property type="project" value="UniProtKB-UniRule"/>
</dbReference>
<protein>
    <recommendedName>
        <fullName evidence="7">Kinesin motor domain-containing protein</fullName>
    </recommendedName>
</protein>
<feature type="domain" description="Kinesin motor" evidence="7">
    <location>
        <begin position="41"/>
        <end position="140"/>
    </location>
</feature>
<comment type="subcellular location">
    <subcellularLocation>
        <location evidence="1">Cytoplasm</location>
        <location evidence="1">Cytoskeleton</location>
    </subcellularLocation>
</comment>
<evidence type="ECO:0000256" key="5">
    <source>
        <dbReference type="ARBA" id="ARBA00023212"/>
    </source>
</evidence>
<dbReference type="GO" id="GO:0007019">
    <property type="term" value="P:microtubule depolymerization"/>
    <property type="evidence" value="ECO:0007669"/>
    <property type="project" value="TreeGrafter"/>
</dbReference>
<dbReference type="Gene3D" id="3.40.850.10">
    <property type="entry name" value="Kinesin motor domain"/>
    <property type="match status" value="1"/>
</dbReference>
<dbReference type="InterPro" id="IPR027640">
    <property type="entry name" value="Kinesin-like_fam"/>
</dbReference>
<proteinExistence type="inferred from homology"/>
<evidence type="ECO:0000256" key="1">
    <source>
        <dbReference type="ARBA" id="ARBA00004245"/>
    </source>
</evidence>
<dbReference type="PANTHER" id="PTHR47971:SF8">
    <property type="entry name" value="KINESIN-LIKE PROTEIN"/>
    <property type="match status" value="1"/>
</dbReference>
<keyword evidence="2" id="KW-0963">Cytoplasm</keyword>
<keyword evidence="6" id="KW-0547">Nucleotide-binding</keyword>
<evidence type="ECO:0000313" key="8">
    <source>
        <dbReference type="EMBL" id="CAE0806836.1"/>
    </source>
</evidence>
<evidence type="ECO:0000256" key="4">
    <source>
        <dbReference type="ARBA" id="ARBA00023175"/>
    </source>
</evidence>
<evidence type="ECO:0000259" key="7">
    <source>
        <dbReference type="PROSITE" id="PS50067"/>
    </source>
</evidence>
<accession>A0A7S4CUG0</accession>
<name>A0A7S4CUG0_9EUGL</name>
<dbReference type="GO" id="GO:0005874">
    <property type="term" value="C:microtubule"/>
    <property type="evidence" value="ECO:0007669"/>
    <property type="project" value="UniProtKB-KW"/>
</dbReference>
<dbReference type="PROSITE" id="PS50067">
    <property type="entry name" value="KINESIN_MOTOR_2"/>
    <property type="match status" value="1"/>
</dbReference>
<dbReference type="AlphaFoldDB" id="A0A7S4CUG0"/>
<dbReference type="SUPFAM" id="SSF47769">
    <property type="entry name" value="SAM/Pointed domain"/>
    <property type="match status" value="1"/>
</dbReference>
<dbReference type="EMBL" id="HBJA01050735">
    <property type="protein sequence ID" value="CAE0806836.1"/>
    <property type="molecule type" value="Transcribed_RNA"/>
</dbReference>
<dbReference type="GO" id="GO:0007018">
    <property type="term" value="P:microtubule-based movement"/>
    <property type="evidence" value="ECO:0007669"/>
    <property type="project" value="InterPro"/>
</dbReference>
<dbReference type="GO" id="GO:0008017">
    <property type="term" value="F:microtubule binding"/>
    <property type="evidence" value="ECO:0007669"/>
    <property type="project" value="InterPro"/>
</dbReference>
<keyword evidence="4 6" id="KW-0505">Motor protein</keyword>
<evidence type="ECO:0000256" key="2">
    <source>
        <dbReference type="ARBA" id="ARBA00022490"/>
    </source>
</evidence>